<keyword evidence="2" id="KW-0732">Signal</keyword>
<evidence type="ECO:0000313" key="4">
    <source>
        <dbReference type="Proteomes" id="UP001362899"/>
    </source>
</evidence>
<comment type="caution">
    <text evidence="3">The sequence shown here is derived from an EMBL/GenBank/DDBJ whole genome shotgun (WGS) entry which is preliminary data.</text>
</comment>
<feature type="chain" id="PRO_5043899116" evidence="2">
    <location>
        <begin position="20"/>
        <end position="310"/>
    </location>
</feature>
<organism evidence="3 4">
    <name type="scientific">Starmerella bacillaris</name>
    <name type="common">Yeast</name>
    <name type="synonym">Candida zemplinina</name>
    <dbReference type="NCBI Taxonomy" id="1247836"/>
    <lineage>
        <taxon>Eukaryota</taxon>
        <taxon>Fungi</taxon>
        <taxon>Dikarya</taxon>
        <taxon>Ascomycota</taxon>
        <taxon>Saccharomycotina</taxon>
        <taxon>Dipodascomycetes</taxon>
        <taxon>Dipodascales</taxon>
        <taxon>Trichomonascaceae</taxon>
        <taxon>Starmerella</taxon>
    </lineage>
</organism>
<feature type="compositionally biased region" description="Low complexity" evidence="1">
    <location>
        <begin position="123"/>
        <end position="136"/>
    </location>
</feature>
<evidence type="ECO:0000256" key="1">
    <source>
        <dbReference type="SAM" id="MobiDB-lite"/>
    </source>
</evidence>
<dbReference type="AlphaFoldDB" id="A0AAV5RES4"/>
<protein>
    <submittedName>
        <fullName evidence="3">Uncharacterized protein</fullName>
    </submittedName>
</protein>
<evidence type="ECO:0000313" key="3">
    <source>
        <dbReference type="EMBL" id="GMM50035.1"/>
    </source>
</evidence>
<name>A0AAV5RES4_STABA</name>
<sequence>MSAAKILTTLFTFTAFVKANPQSAEALYNEVGNNIESLYSSASKALLVGEADSTKISKVADDLDSEVSSAKKTIDAIDWAHLGPSASAAHKSNIENYFSELQETNDEIKHHASHVKNLEKTRTVTVTEPVTAPTAFVKREDSEERSSKAEHKEEKESAKAEHKEEKASTKAEHKEEKSSTKAEHRAEKESTKAEHRAEKSSTKAEHRAEKESTKAEHRAEKSSTKAEHKAEKSSMKAEHRNATTKAEHRGATSHHNSTYVDHKEDRTATLSESGVKHNATLHSSSVVSRNGAFAFGISSGAFAAAIFALL</sequence>
<evidence type="ECO:0000256" key="2">
    <source>
        <dbReference type="SAM" id="SignalP"/>
    </source>
</evidence>
<gene>
    <name evidence="3" type="ORF">DASB73_009930</name>
</gene>
<proteinExistence type="predicted"/>
<feature type="compositionally biased region" description="Basic and acidic residues" evidence="1">
    <location>
        <begin position="137"/>
        <end position="250"/>
    </location>
</feature>
<dbReference type="EMBL" id="BTGC01000003">
    <property type="protein sequence ID" value="GMM50035.1"/>
    <property type="molecule type" value="Genomic_DNA"/>
</dbReference>
<accession>A0AAV5RES4</accession>
<dbReference type="Proteomes" id="UP001362899">
    <property type="component" value="Unassembled WGS sequence"/>
</dbReference>
<reference evidence="3 4" key="1">
    <citation type="journal article" date="2023" name="Elife">
        <title>Identification of key yeast species and microbe-microbe interactions impacting larval growth of Drosophila in the wild.</title>
        <authorList>
            <person name="Mure A."/>
            <person name="Sugiura Y."/>
            <person name="Maeda R."/>
            <person name="Honda K."/>
            <person name="Sakurai N."/>
            <person name="Takahashi Y."/>
            <person name="Watada M."/>
            <person name="Katoh T."/>
            <person name="Gotoh A."/>
            <person name="Gotoh Y."/>
            <person name="Taniguchi I."/>
            <person name="Nakamura K."/>
            <person name="Hayashi T."/>
            <person name="Katayama T."/>
            <person name="Uemura T."/>
            <person name="Hattori Y."/>
        </authorList>
    </citation>
    <scope>NUCLEOTIDE SEQUENCE [LARGE SCALE GENOMIC DNA]</scope>
    <source>
        <strain evidence="3 4">SB-73</strain>
    </source>
</reference>
<keyword evidence="4" id="KW-1185">Reference proteome</keyword>
<feature type="region of interest" description="Disordered" evidence="1">
    <location>
        <begin position="115"/>
        <end position="272"/>
    </location>
</feature>
<feature type="signal peptide" evidence="2">
    <location>
        <begin position="1"/>
        <end position="19"/>
    </location>
</feature>